<sequence>MGWPSPRLLFRGDRLFSSPACQTGVSSNLVEQKKRACCLAAIACSHPQPVKLV</sequence>
<dbReference type="AlphaFoldDB" id="A0A941JMK3"/>
<dbReference type="EMBL" id="JADQBC010000064">
    <property type="protein sequence ID" value="MBR8828314.1"/>
    <property type="molecule type" value="Genomic_DNA"/>
</dbReference>
<gene>
    <name evidence="1" type="ORF">DSM107014_10535</name>
</gene>
<comment type="caution">
    <text evidence="1">The sequence shown here is derived from an EMBL/GenBank/DDBJ whole genome shotgun (WGS) entry which is preliminary data.</text>
</comment>
<protein>
    <submittedName>
        <fullName evidence="1">Uncharacterized protein</fullName>
    </submittedName>
</protein>
<organism evidence="1 2">
    <name type="scientific">Gomphosphaeria aponina SAG 52.96 = DSM 107014</name>
    <dbReference type="NCBI Taxonomy" id="1521640"/>
    <lineage>
        <taxon>Bacteria</taxon>
        <taxon>Bacillati</taxon>
        <taxon>Cyanobacteriota</taxon>
        <taxon>Cyanophyceae</taxon>
        <taxon>Oscillatoriophycideae</taxon>
        <taxon>Chroococcales</taxon>
        <taxon>Gomphosphaeriaceae</taxon>
        <taxon>Gomphosphaeria</taxon>
    </lineage>
</organism>
<proteinExistence type="predicted"/>
<evidence type="ECO:0000313" key="1">
    <source>
        <dbReference type="EMBL" id="MBR8828314.1"/>
    </source>
</evidence>
<name>A0A941JMK3_9CHRO</name>
<dbReference type="Proteomes" id="UP000767446">
    <property type="component" value="Unassembled WGS sequence"/>
</dbReference>
<reference evidence="1" key="1">
    <citation type="submission" date="2021-02" db="EMBL/GenBank/DDBJ databases">
        <title>Metagenome analyses of Stigonema ocellatum DSM 106950, Chlorogloea purpurea SAG 13.99 and Gomphosphaeria aponina DSM 107014.</title>
        <authorList>
            <person name="Marter P."/>
            <person name="Huang S."/>
        </authorList>
    </citation>
    <scope>NUCLEOTIDE SEQUENCE</scope>
    <source>
        <strain evidence="1">JP213</strain>
    </source>
</reference>
<evidence type="ECO:0000313" key="2">
    <source>
        <dbReference type="Proteomes" id="UP000767446"/>
    </source>
</evidence>
<accession>A0A941JMK3</accession>